<proteinExistence type="predicted"/>
<dbReference type="Pfam" id="PF20448">
    <property type="entry name" value="DUF6705"/>
    <property type="match status" value="1"/>
</dbReference>
<evidence type="ECO:0000313" key="3">
    <source>
        <dbReference type="EMBL" id="UPQ80168.1"/>
    </source>
</evidence>
<dbReference type="RefSeq" id="WP_248435902.1">
    <property type="nucleotide sequence ID" value="NZ_CP096205.1"/>
</dbReference>
<keyword evidence="1" id="KW-0732">Signal</keyword>
<gene>
    <name evidence="3" type="ORF">M0M57_04870</name>
</gene>
<sequence length="189" mass="21910">MKTISSLFLFLFSAVTLSAQVIERPIETFYEPNQPKHVYYKDVNNLLNKYVGTWEYTNGGHYFKITFTKHTQVRETPIGNTKITVFSDKLVGHYEYKLNGVEIYNVTNNYFADSDMGSFRFDSFYIFFDEPSSNPCGRRIMGEVNLLYSNTNGVETIGWNRTNIDWGRNCNPSDQTPFRIPANMVLTKI</sequence>
<feature type="domain" description="DUF6705" evidence="2">
    <location>
        <begin position="1"/>
        <end position="136"/>
    </location>
</feature>
<dbReference type="InterPro" id="IPR046551">
    <property type="entry name" value="DUF6705"/>
</dbReference>
<name>A0ABY4KKH1_9FLAO</name>
<dbReference type="EMBL" id="CP096205">
    <property type="protein sequence ID" value="UPQ80168.1"/>
    <property type="molecule type" value="Genomic_DNA"/>
</dbReference>
<organism evidence="3 4">
    <name type="scientific">Flavobacterium azooxidireducens</name>
    <dbReference type="NCBI Taxonomy" id="1871076"/>
    <lineage>
        <taxon>Bacteria</taxon>
        <taxon>Pseudomonadati</taxon>
        <taxon>Bacteroidota</taxon>
        <taxon>Flavobacteriia</taxon>
        <taxon>Flavobacteriales</taxon>
        <taxon>Flavobacteriaceae</taxon>
        <taxon>Flavobacterium</taxon>
    </lineage>
</organism>
<reference evidence="3" key="1">
    <citation type="submission" date="2022-04" db="EMBL/GenBank/DDBJ databases">
        <title>Consumption of N2O by Flavobacterium azooxidireducens sp. nov. isolated from Decomposing Leaf Litter of Phragmites australis (Cav.).</title>
        <authorList>
            <person name="Behrendt U."/>
            <person name="Spanner T."/>
            <person name="Augustin J."/>
            <person name="Horn M.A."/>
            <person name="Kolb S."/>
            <person name="Ulrich A."/>
        </authorList>
    </citation>
    <scope>NUCLEOTIDE SEQUENCE</scope>
    <source>
        <strain evidence="3">IGB 4-14</strain>
    </source>
</reference>
<evidence type="ECO:0000259" key="2">
    <source>
        <dbReference type="Pfam" id="PF20448"/>
    </source>
</evidence>
<keyword evidence="4" id="KW-1185">Reference proteome</keyword>
<evidence type="ECO:0000256" key="1">
    <source>
        <dbReference type="SAM" id="SignalP"/>
    </source>
</evidence>
<feature type="signal peptide" evidence="1">
    <location>
        <begin position="1"/>
        <end position="19"/>
    </location>
</feature>
<dbReference type="Proteomes" id="UP000830583">
    <property type="component" value="Chromosome"/>
</dbReference>
<evidence type="ECO:0000313" key="4">
    <source>
        <dbReference type="Proteomes" id="UP000830583"/>
    </source>
</evidence>
<feature type="chain" id="PRO_5046879494" description="DUF6705 domain-containing protein" evidence="1">
    <location>
        <begin position="20"/>
        <end position="189"/>
    </location>
</feature>
<accession>A0ABY4KKH1</accession>
<protein>
    <recommendedName>
        <fullName evidence="2">DUF6705 domain-containing protein</fullName>
    </recommendedName>
</protein>